<dbReference type="GO" id="GO:0000209">
    <property type="term" value="P:protein polyubiquitination"/>
    <property type="evidence" value="ECO:0007669"/>
    <property type="project" value="TreeGrafter"/>
</dbReference>
<dbReference type="Pfam" id="PF00632">
    <property type="entry name" value="HECT"/>
    <property type="match status" value="1"/>
</dbReference>
<keyword evidence="2 3" id="KW-0833">Ubl conjugation pathway</keyword>
<comment type="caution">
    <text evidence="6">The sequence shown here is derived from an EMBL/GenBank/DDBJ whole genome shotgun (WGS) entry which is preliminary data.</text>
</comment>
<comment type="function">
    <text evidence="4">E3 ubiquitin-protein ligase which accepts ubiquitin from an E2 ubiquitin-conjugating enzyme in the form of a thioester and then directly transfers the ubiquitin to targeted substrates.</text>
</comment>
<dbReference type="AlphaFoldDB" id="A0AAD9JDC2"/>
<feature type="domain" description="HECT" evidence="5">
    <location>
        <begin position="49"/>
        <end position="344"/>
    </location>
</feature>
<feature type="active site" description="Glycyl thioester intermediate" evidence="3">
    <location>
        <position position="311"/>
    </location>
</feature>
<dbReference type="EC" id="2.3.2.26" evidence="4"/>
<dbReference type="InterPro" id="IPR000569">
    <property type="entry name" value="HECT_dom"/>
</dbReference>
<dbReference type="PROSITE" id="PS50237">
    <property type="entry name" value="HECT"/>
    <property type="match status" value="1"/>
</dbReference>
<dbReference type="GO" id="GO:0061630">
    <property type="term" value="F:ubiquitin protein ligase activity"/>
    <property type="evidence" value="ECO:0007669"/>
    <property type="project" value="UniProtKB-UniRule"/>
</dbReference>
<dbReference type="EMBL" id="JAODUP010000377">
    <property type="protein sequence ID" value="KAK2151054.1"/>
    <property type="molecule type" value="Genomic_DNA"/>
</dbReference>
<evidence type="ECO:0000256" key="3">
    <source>
        <dbReference type="PROSITE-ProRule" id="PRU00104"/>
    </source>
</evidence>
<evidence type="ECO:0000259" key="5">
    <source>
        <dbReference type="PROSITE" id="PS50237"/>
    </source>
</evidence>
<reference evidence="6" key="1">
    <citation type="journal article" date="2023" name="Mol. Biol. Evol.">
        <title>Third-Generation Sequencing Reveals the Adaptive Role of the Epigenome in Three Deep-Sea Polychaetes.</title>
        <authorList>
            <person name="Perez M."/>
            <person name="Aroh O."/>
            <person name="Sun Y."/>
            <person name="Lan Y."/>
            <person name="Juniper S.K."/>
            <person name="Young C.R."/>
            <person name="Angers B."/>
            <person name="Qian P.Y."/>
        </authorList>
    </citation>
    <scope>NUCLEOTIDE SEQUENCE</scope>
    <source>
        <strain evidence="6">P08H-3</strain>
    </source>
</reference>
<evidence type="ECO:0000256" key="4">
    <source>
        <dbReference type="RuleBase" id="RU369009"/>
    </source>
</evidence>
<accession>A0AAD9JDC2</accession>
<proteinExistence type="inferred from homology"/>
<comment type="similarity">
    <text evidence="4">Belongs to the UPL family. K-HECT subfamily.</text>
</comment>
<organism evidence="6 7">
    <name type="scientific">Paralvinella palmiformis</name>
    <dbReference type="NCBI Taxonomy" id="53620"/>
    <lineage>
        <taxon>Eukaryota</taxon>
        <taxon>Metazoa</taxon>
        <taxon>Spiralia</taxon>
        <taxon>Lophotrochozoa</taxon>
        <taxon>Annelida</taxon>
        <taxon>Polychaeta</taxon>
        <taxon>Sedentaria</taxon>
        <taxon>Canalipalpata</taxon>
        <taxon>Terebellida</taxon>
        <taxon>Terebelliformia</taxon>
        <taxon>Alvinellidae</taxon>
        <taxon>Paralvinella</taxon>
    </lineage>
</organism>
<dbReference type="Gene3D" id="3.30.2410.10">
    <property type="entry name" value="Hect, E3 ligase catalytic domain"/>
    <property type="match status" value="1"/>
</dbReference>
<evidence type="ECO:0000313" key="7">
    <source>
        <dbReference type="Proteomes" id="UP001208570"/>
    </source>
</evidence>
<dbReference type="InterPro" id="IPR045322">
    <property type="entry name" value="HECTD1/TRIP12-like"/>
</dbReference>
<protein>
    <recommendedName>
        <fullName evidence="4">E3 ubiquitin-protein ligase</fullName>
        <ecNumber evidence="4">2.3.2.26</ecNumber>
    </recommendedName>
</protein>
<dbReference type="Proteomes" id="UP001208570">
    <property type="component" value="Unassembled WGS sequence"/>
</dbReference>
<evidence type="ECO:0000256" key="1">
    <source>
        <dbReference type="ARBA" id="ARBA00022679"/>
    </source>
</evidence>
<keyword evidence="1 4" id="KW-0808">Transferase</keyword>
<dbReference type="FunFam" id="3.30.2410.10:FF:000005">
    <property type="entry name" value="E3 ubiquitin-protein ligase TRIP12 isoform X1"/>
    <property type="match status" value="1"/>
</dbReference>
<evidence type="ECO:0000313" key="6">
    <source>
        <dbReference type="EMBL" id="KAK2151054.1"/>
    </source>
</evidence>
<gene>
    <name evidence="6" type="ORF">LSH36_377g01015</name>
</gene>
<dbReference type="PANTHER" id="PTHR45670:SF13">
    <property type="entry name" value="E3 UBIQUITIN-PROTEIN LIGASE TRIP12"/>
    <property type="match status" value="1"/>
</dbReference>
<name>A0AAD9JDC2_9ANNE</name>
<dbReference type="GO" id="GO:0016607">
    <property type="term" value="C:nuclear speck"/>
    <property type="evidence" value="ECO:0007669"/>
    <property type="project" value="TreeGrafter"/>
</dbReference>
<comment type="pathway">
    <text evidence="4">Protein modification; protein ubiquitination.</text>
</comment>
<dbReference type="GO" id="GO:0043161">
    <property type="term" value="P:proteasome-mediated ubiquitin-dependent protein catabolic process"/>
    <property type="evidence" value="ECO:0007669"/>
    <property type="project" value="TreeGrafter"/>
</dbReference>
<sequence>MWRGETTKRQDLKGADDTNLYMFSPCGLFPAPLGRNTKASPVNKIKSKFRFLGKFMAKSLMDSRMLDLPLSLAFYKWMLGQEHSLTSADLLYVDAVLAKSFYQLEDILRQKKKIETDTSHTAESRQLALDNLTMDGCSVEDLGLDFVLPGYPHIELKKGGRDTVVTLENLEDYLRLVVHWTLVEGVHRQFEALREGFESVFTLNYLNLFYPEELDQLFCGNVHEMWEVKQLMECCRPDHGYTHDSKAVQFLYEVLSSYDASKQRQFLQFVTGSPRLPVGGLKSLNPPLTIVRKTLETDEDPDSYLPSVMTCVNYLKLPDYSNISIMRHKLELAASEGQLSFHLS</sequence>
<comment type="catalytic activity">
    <reaction evidence="4">
        <text>S-ubiquitinyl-[E2 ubiquitin-conjugating enzyme]-L-cysteine + [acceptor protein]-L-lysine = [E2 ubiquitin-conjugating enzyme]-L-cysteine + N(6)-ubiquitinyl-[acceptor protein]-L-lysine.</text>
        <dbReference type="EC" id="2.3.2.26"/>
    </reaction>
</comment>
<evidence type="ECO:0000256" key="2">
    <source>
        <dbReference type="ARBA" id="ARBA00022786"/>
    </source>
</evidence>
<dbReference type="InterPro" id="IPR035983">
    <property type="entry name" value="Hect_E3_ubiquitin_ligase"/>
</dbReference>
<dbReference type="SMART" id="SM00119">
    <property type="entry name" value="HECTc"/>
    <property type="match status" value="1"/>
</dbReference>
<dbReference type="Gene3D" id="3.90.1750.10">
    <property type="entry name" value="Hect, E3 ligase catalytic domains"/>
    <property type="match status" value="1"/>
</dbReference>
<dbReference type="SUPFAM" id="SSF56204">
    <property type="entry name" value="Hect, E3 ligase catalytic domain"/>
    <property type="match status" value="1"/>
</dbReference>
<dbReference type="PANTHER" id="PTHR45670">
    <property type="entry name" value="E3 UBIQUITIN-PROTEIN LIGASE TRIP12"/>
    <property type="match status" value="1"/>
</dbReference>
<keyword evidence="7" id="KW-1185">Reference proteome</keyword>
<dbReference type="GO" id="GO:0006974">
    <property type="term" value="P:DNA damage response"/>
    <property type="evidence" value="ECO:0007669"/>
    <property type="project" value="TreeGrafter"/>
</dbReference>